<protein>
    <submittedName>
        <fullName evidence="3">9502_t:CDS:1</fullName>
    </submittedName>
</protein>
<dbReference type="InterPro" id="IPR011333">
    <property type="entry name" value="SKP1/BTB/POZ_sf"/>
</dbReference>
<dbReference type="EMBL" id="CAJVPI010000226">
    <property type="protein sequence ID" value="CAG8504089.1"/>
    <property type="molecule type" value="Genomic_DNA"/>
</dbReference>
<name>A0A9N8ZQS5_9GLOM</name>
<dbReference type="SMART" id="SM00225">
    <property type="entry name" value="BTB"/>
    <property type="match status" value="1"/>
</dbReference>
<dbReference type="Gene3D" id="1.25.40.420">
    <property type="match status" value="1"/>
</dbReference>
<dbReference type="CDD" id="cd18186">
    <property type="entry name" value="BTB_POZ_ZBTB_KLHL-like"/>
    <property type="match status" value="1"/>
</dbReference>
<dbReference type="PANTHER" id="PTHR46306">
    <property type="entry name" value="BTB/POZ DOMAIN-CONTAINING PROTEIN 9"/>
    <property type="match status" value="1"/>
</dbReference>
<dbReference type="Proteomes" id="UP000789739">
    <property type="component" value="Unassembled WGS sequence"/>
</dbReference>
<dbReference type="InterPro" id="IPR000210">
    <property type="entry name" value="BTB/POZ_dom"/>
</dbReference>
<proteinExistence type="predicted"/>
<gene>
    <name evidence="3" type="ORF">PBRASI_LOCUS2762</name>
</gene>
<feature type="domain" description="TLDc" evidence="2">
    <location>
        <begin position="295"/>
        <end position="463"/>
    </location>
</feature>
<dbReference type="SMART" id="SM00584">
    <property type="entry name" value="TLDc"/>
    <property type="match status" value="1"/>
</dbReference>
<dbReference type="PANTHER" id="PTHR46306:SF1">
    <property type="entry name" value="BTB_POZ DOMAIN-CONTAINING PROTEIN 9"/>
    <property type="match status" value="1"/>
</dbReference>
<dbReference type="Pfam" id="PF07707">
    <property type="entry name" value="BACK"/>
    <property type="match status" value="1"/>
</dbReference>
<feature type="domain" description="BTB" evidence="1">
    <location>
        <begin position="21"/>
        <end position="94"/>
    </location>
</feature>
<dbReference type="SUPFAM" id="SSF54695">
    <property type="entry name" value="POZ domain"/>
    <property type="match status" value="1"/>
</dbReference>
<organism evidence="3 4">
    <name type="scientific">Paraglomus brasilianum</name>
    <dbReference type="NCBI Taxonomy" id="144538"/>
    <lineage>
        <taxon>Eukaryota</taxon>
        <taxon>Fungi</taxon>
        <taxon>Fungi incertae sedis</taxon>
        <taxon>Mucoromycota</taxon>
        <taxon>Glomeromycotina</taxon>
        <taxon>Glomeromycetes</taxon>
        <taxon>Paraglomerales</taxon>
        <taxon>Paraglomeraceae</taxon>
        <taxon>Paraglomus</taxon>
    </lineage>
</organism>
<dbReference type="GO" id="GO:0005737">
    <property type="term" value="C:cytoplasm"/>
    <property type="evidence" value="ECO:0007669"/>
    <property type="project" value="TreeGrafter"/>
</dbReference>
<evidence type="ECO:0000259" key="1">
    <source>
        <dbReference type="PROSITE" id="PS50097"/>
    </source>
</evidence>
<dbReference type="InterPro" id="IPR011705">
    <property type="entry name" value="BACK"/>
</dbReference>
<evidence type="ECO:0000313" key="4">
    <source>
        <dbReference type="Proteomes" id="UP000789739"/>
    </source>
</evidence>
<sequence length="473" mass="54466">MALTQSLVDDISRLYGHWEDSDVELVIGEEPEKETFHAHSIILRARSPYFRAAFSSTWEIKDNGKHVFSKPNIKPNTFREILKYIYTAEVTLDPNDNSEVLDLFIAADELALSVLFNNIQDYIMTNRDEWVQENLAKLLRTTSRLDSSSQKLFEHCQRVISRSPELIFQTDDFCTLEPEVLLSLIKRNDLAMNEINIWEHVIKWGRSQPPALDPDVTKWSSEDFKTLEERIRDFIPHIRFFEISGADYHYKVRPYKKILPRDLKDDIKLHHFAGQPPLKTPLLPSRVPAKTVDSILIDSNQIALIASWVDRKDTKDFQYAFRTIPYHFDLLLRGSRDGMQIQNFREKCNEKSNLVVVIKTSNGQLIGGYNPLHWSSSNAYHETNSSFIFSLGDGAGSGKVILSRVADHTCAICDPSSKFLNVGFGCGDLLIFQGKCRRNSYAREIIKDSECFTLEDYEVFQVKKDRRENCLGV</sequence>
<keyword evidence="4" id="KW-1185">Reference proteome</keyword>
<dbReference type="OrthoDB" id="25620at2759"/>
<evidence type="ECO:0000259" key="2">
    <source>
        <dbReference type="PROSITE" id="PS51886"/>
    </source>
</evidence>
<dbReference type="PROSITE" id="PS50097">
    <property type="entry name" value="BTB"/>
    <property type="match status" value="1"/>
</dbReference>
<accession>A0A9N8ZQS5</accession>
<evidence type="ECO:0000313" key="3">
    <source>
        <dbReference type="EMBL" id="CAG8504089.1"/>
    </source>
</evidence>
<dbReference type="Pfam" id="PF07534">
    <property type="entry name" value="TLD"/>
    <property type="match status" value="1"/>
</dbReference>
<dbReference type="InterPro" id="IPR052407">
    <property type="entry name" value="BTB_POZ_domain_cont_9"/>
</dbReference>
<dbReference type="InterPro" id="IPR006571">
    <property type="entry name" value="TLDc_dom"/>
</dbReference>
<dbReference type="Pfam" id="PF00651">
    <property type="entry name" value="BTB"/>
    <property type="match status" value="1"/>
</dbReference>
<dbReference type="SMART" id="SM00875">
    <property type="entry name" value="BACK"/>
    <property type="match status" value="1"/>
</dbReference>
<reference evidence="3" key="1">
    <citation type="submission" date="2021-06" db="EMBL/GenBank/DDBJ databases">
        <authorList>
            <person name="Kallberg Y."/>
            <person name="Tangrot J."/>
            <person name="Rosling A."/>
        </authorList>
    </citation>
    <scope>NUCLEOTIDE SEQUENCE</scope>
    <source>
        <strain evidence="3">BR232B</strain>
    </source>
</reference>
<dbReference type="AlphaFoldDB" id="A0A9N8ZQS5"/>
<comment type="caution">
    <text evidence="3">The sequence shown here is derived from an EMBL/GenBank/DDBJ whole genome shotgun (WGS) entry which is preliminary data.</text>
</comment>
<dbReference type="Gene3D" id="3.30.710.10">
    <property type="entry name" value="Potassium Channel Kv1.1, Chain A"/>
    <property type="match status" value="1"/>
</dbReference>
<dbReference type="PROSITE" id="PS51886">
    <property type="entry name" value="TLDC"/>
    <property type="match status" value="1"/>
</dbReference>